<dbReference type="RefSeq" id="WP_117605272.1">
    <property type="nucleotide sequence ID" value="NZ_CAXVJN010000027.1"/>
</dbReference>
<dbReference type="PANTHER" id="PTHR43479:SF11">
    <property type="entry name" value="ACREF_ENVCD OPERON REPRESSOR-RELATED"/>
    <property type="match status" value="1"/>
</dbReference>
<dbReference type="InterPro" id="IPR009057">
    <property type="entry name" value="Homeodomain-like_sf"/>
</dbReference>
<dbReference type="Pfam" id="PF21303">
    <property type="entry name" value="TetR_C_39"/>
    <property type="match status" value="1"/>
</dbReference>
<keyword evidence="1" id="KW-0805">Transcription regulation</keyword>
<gene>
    <name evidence="6" type="ORF">DXB31_09965</name>
</gene>
<evidence type="ECO:0000256" key="4">
    <source>
        <dbReference type="PROSITE-ProRule" id="PRU00335"/>
    </source>
</evidence>
<proteinExistence type="predicted"/>
<keyword evidence="3" id="KW-0804">Transcription</keyword>
<dbReference type="EMBL" id="QSVF01000030">
    <property type="protein sequence ID" value="RGO07580.1"/>
    <property type="molecule type" value="Genomic_DNA"/>
</dbReference>
<keyword evidence="2 4" id="KW-0238">DNA-binding</keyword>
<accession>A0A3E5FN18</accession>
<dbReference type="InterPro" id="IPR050624">
    <property type="entry name" value="HTH-type_Tx_Regulator"/>
</dbReference>
<dbReference type="PRINTS" id="PR00455">
    <property type="entry name" value="HTHTETR"/>
</dbReference>
<protein>
    <submittedName>
        <fullName evidence="6">TetR/AcrR family transcriptional regulator</fullName>
    </submittedName>
</protein>
<dbReference type="PROSITE" id="PS50977">
    <property type="entry name" value="HTH_TETR_2"/>
    <property type="match status" value="1"/>
</dbReference>
<dbReference type="Proteomes" id="UP000261087">
    <property type="component" value="Unassembled WGS sequence"/>
</dbReference>
<sequence length="205" mass="24006">MKEAEERKKEILDIAEQLFIEKGFDNTSTNDILREIGIARGTLYYYFKSKEEILDAVIDRITNQLVEKSKEIFDQKELSVFQRFTMITFTLNIDNNNLEHEILEQVHKPQNALMHQKMQKCILSGITPLITSLIEELTLQGICQTDYPQETAEMALIYYNIMFDDLMALDQKSKQKKLTAFIYNLERLLHIEQGSIHELILSCHK</sequence>
<dbReference type="SUPFAM" id="SSF46689">
    <property type="entry name" value="Homeodomain-like"/>
    <property type="match status" value="1"/>
</dbReference>
<dbReference type="AlphaFoldDB" id="A0A3E5FN18"/>
<feature type="domain" description="HTH tetR-type" evidence="5">
    <location>
        <begin position="5"/>
        <end position="65"/>
    </location>
</feature>
<comment type="caution">
    <text evidence="6">The sequence shown here is derived from an EMBL/GenBank/DDBJ whole genome shotgun (WGS) entry which is preliminary data.</text>
</comment>
<evidence type="ECO:0000256" key="3">
    <source>
        <dbReference type="ARBA" id="ARBA00023163"/>
    </source>
</evidence>
<reference evidence="6 7" key="1">
    <citation type="submission" date="2018-08" db="EMBL/GenBank/DDBJ databases">
        <title>A genome reference for cultivated species of the human gut microbiota.</title>
        <authorList>
            <person name="Zou Y."/>
            <person name="Xue W."/>
            <person name="Luo G."/>
        </authorList>
    </citation>
    <scope>NUCLEOTIDE SEQUENCE [LARGE SCALE GENOMIC DNA]</scope>
    <source>
        <strain evidence="6 7">OM02-6</strain>
    </source>
</reference>
<dbReference type="InterPro" id="IPR049149">
    <property type="entry name" value="TetR/AcrR_C"/>
</dbReference>
<organism evidence="6 7">
    <name type="scientific">Thomasclavelia spiroformis</name>
    <dbReference type="NCBI Taxonomy" id="29348"/>
    <lineage>
        <taxon>Bacteria</taxon>
        <taxon>Bacillati</taxon>
        <taxon>Bacillota</taxon>
        <taxon>Erysipelotrichia</taxon>
        <taxon>Erysipelotrichales</taxon>
        <taxon>Coprobacillaceae</taxon>
        <taxon>Thomasclavelia</taxon>
    </lineage>
</organism>
<dbReference type="GO" id="GO:0045892">
    <property type="term" value="P:negative regulation of DNA-templated transcription"/>
    <property type="evidence" value="ECO:0007669"/>
    <property type="project" value="UniProtKB-ARBA"/>
</dbReference>
<evidence type="ECO:0000256" key="2">
    <source>
        <dbReference type="ARBA" id="ARBA00023125"/>
    </source>
</evidence>
<dbReference type="Gene3D" id="1.10.357.10">
    <property type="entry name" value="Tetracycline Repressor, domain 2"/>
    <property type="match status" value="1"/>
</dbReference>
<dbReference type="PROSITE" id="PS01081">
    <property type="entry name" value="HTH_TETR_1"/>
    <property type="match status" value="1"/>
</dbReference>
<dbReference type="InterPro" id="IPR001647">
    <property type="entry name" value="HTH_TetR"/>
</dbReference>
<dbReference type="InterPro" id="IPR023772">
    <property type="entry name" value="DNA-bd_HTH_TetR-type_CS"/>
</dbReference>
<evidence type="ECO:0000313" key="7">
    <source>
        <dbReference type="Proteomes" id="UP000261087"/>
    </source>
</evidence>
<dbReference type="FunFam" id="1.10.10.60:FF:000141">
    <property type="entry name" value="TetR family transcriptional regulator"/>
    <property type="match status" value="1"/>
</dbReference>
<evidence type="ECO:0000256" key="1">
    <source>
        <dbReference type="ARBA" id="ARBA00023015"/>
    </source>
</evidence>
<name>A0A3E5FN18_9FIRM</name>
<evidence type="ECO:0000259" key="5">
    <source>
        <dbReference type="PROSITE" id="PS50977"/>
    </source>
</evidence>
<dbReference type="GO" id="GO:0003677">
    <property type="term" value="F:DNA binding"/>
    <property type="evidence" value="ECO:0007669"/>
    <property type="project" value="UniProtKB-UniRule"/>
</dbReference>
<evidence type="ECO:0000313" key="6">
    <source>
        <dbReference type="EMBL" id="RGO07580.1"/>
    </source>
</evidence>
<dbReference type="Pfam" id="PF00440">
    <property type="entry name" value="TetR_N"/>
    <property type="match status" value="1"/>
</dbReference>
<feature type="DNA-binding region" description="H-T-H motif" evidence="4">
    <location>
        <begin position="28"/>
        <end position="47"/>
    </location>
</feature>
<dbReference type="PANTHER" id="PTHR43479">
    <property type="entry name" value="ACREF/ENVCD OPERON REPRESSOR-RELATED"/>
    <property type="match status" value="1"/>
</dbReference>